<keyword evidence="4" id="KW-1185">Reference proteome</keyword>
<comment type="caution">
    <text evidence="3">The sequence shown here is derived from an EMBL/GenBank/DDBJ whole genome shotgun (WGS) entry which is preliminary data.</text>
</comment>
<accession>A0AAJ0BC82</accession>
<evidence type="ECO:0000256" key="1">
    <source>
        <dbReference type="SAM" id="MobiDB-lite"/>
    </source>
</evidence>
<evidence type="ECO:0000313" key="3">
    <source>
        <dbReference type="EMBL" id="KAK1755615.1"/>
    </source>
</evidence>
<dbReference type="CDD" id="cd20557">
    <property type="entry name" value="CYCLIN_ScPCL1-like"/>
    <property type="match status" value="1"/>
</dbReference>
<gene>
    <name evidence="3" type="ORF">QBC47DRAFT_191903</name>
</gene>
<dbReference type="GO" id="GO:0019901">
    <property type="term" value="F:protein kinase binding"/>
    <property type="evidence" value="ECO:0007669"/>
    <property type="project" value="InterPro"/>
</dbReference>
<feature type="region of interest" description="Disordered" evidence="1">
    <location>
        <begin position="229"/>
        <end position="283"/>
    </location>
</feature>
<feature type="domain" description="Cyclin N-terminal" evidence="2">
    <location>
        <begin position="65"/>
        <end position="174"/>
    </location>
</feature>
<name>A0AAJ0BC82_9PEZI</name>
<evidence type="ECO:0000313" key="4">
    <source>
        <dbReference type="Proteomes" id="UP001239445"/>
    </source>
</evidence>
<dbReference type="PANTHER" id="PTHR15615:SF10">
    <property type="entry name" value="PHO85 CYCLIN-2-RELATED"/>
    <property type="match status" value="1"/>
</dbReference>
<dbReference type="Proteomes" id="UP001239445">
    <property type="component" value="Unassembled WGS sequence"/>
</dbReference>
<dbReference type="Gene3D" id="1.10.472.10">
    <property type="entry name" value="Cyclin-like"/>
    <property type="match status" value="1"/>
</dbReference>
<dbReference type="InterPro" id="IPR006671">
    <property type="entry name" value="Cyclin_N"/>
</dbReference>
<dbReference type="AlphaFoldDB" id="A0AAJ0BC82"/>
<evidence type="ECO:0000259" key="2">
    <source>
        <dbReference type="Pfam" id="PF00134"/>
    </source>
</evidence>
<feature type="compositionally biased region" description="Low complexity" evidence="1">
    <location>
        <begin position="255"/>
        <end position="275"/>
    </location>
</feature>
<dbReference type="Pfam" id="PF00134">
    <property type="entry name" value="Cyclin_N"/>
    <property type="match status" value="1"/>
</dbReference>
<dbReference type="SUPFAM" id="SSF47954">
    <property type="entry name" value="Cyclin-like"/>
    <property type="match status" value="1"/>
</dbReference>
<sequence>MKPLSRTEIDEAALDVFVYKPVTPEMISFLAAASANVIQCDPTLMPPTPFESRPPQIKVVPSEDKNLPTLEEFITQLVISSNVQVPTLMSTLVYLNRLRSRLQPMAKGMRCTTHRIFLAALILAAKYLNDSSPKNKHWANYSVISTEAYNFGFTRTEVNLMEKQLLLLLEWDLRIQPEDLYRELDWFLEPIRADVRARHQRRMRRHAEKMMRLEQEAWVSVNSVSVAYVSPPPSRDSSRSRRASPPSDDYRDDTPPSLYSSGSSYAGSTTSRATTPISEVDPSEPAIASYGEVEYESPIDYVAPCVPEKDAIYTGAVRRKTPLNKGRLPYEISVEDARHLEENGGRVKRMRGVIGRYFGTGTNPAPALTVR</sequence>
<dbReference type="EMBL" id="MU839833">
    <property type="protein sequence ID" value="KAK1755615.1"/>
    <property type="molecule type" value="Genomic_DNA"/>
</dbReference>
<protein>
    <recommendedName>
        <fullName evidence="2">Cyclin N-terminal domain-containing protein</fullName>
    </recommendedName>
</protein>
<dbReference type="InterPro" id="IPR013922">
    <property type="entry name" value="Cyclin_PHO80-like"/>
</dbReference>
<dbReference type="PANTHER" id="PTHR15615">
    <property type="match status" value="1"/>
</dbReference>
<proteinExistence type="predicted"/>
<dbReference type="InterPro" id="IPR036915">
    <property type="entry name" value="Cyclin-like_sf"/>
</dbReference>
<organism evidence="3 4">
    <name type="scientific">Echria macrotheca</name>
    <dbReference type="NCBI Taxonomy" id="438768"/>
    <lineage>
        <taxon>Eukaryota</taxon>
        <taxon>Fungi</taxon>
        <taxon>Dikarya</taxon>
        <taxon>Ascomycota</taxon>
        <taxon>Pezizomycotina</taxon>
        <taxon>Sordariomycetes</taxon>
        <taxon>Sordariomycetidae</taxon>
        <taxon>Sordariales</taxon>
        <taxon>Schizotheciaceae</taxon>
        <taxon>Echria</taxon>
    </lineage>
</organism>
<dbReference type="GO" id="GO:0005634">
    <property type="term" value="C:nucleus"/>
    <property type="evidence" value="ECO:0007669"/>
    <property type="project" value="TreeGrafter"/>
</dbReference>
<reference evidence="3" key="1">
    <citation type="submission" date="2023-06" db="EMBL/GenBank/DDBJ databases">
        <title>Genome-scale phylogeny and comparative genomics of the fungal order Sordariales.</title>
        <authorList>
            <consortium name="Lawrence Berkeley National Laboratory"/>
            <person name="Hensen N."/>
            <person name="Bonometti L."/>
            <person name="Westerberg I."/>
            <person name="Brannstrom I.O."/>
            <person name="Guillou S."/>
            <person name="Cros-Aarteil S."/>
            <person name="Calhoun S."/>
            <person name="Haridas S."/>
            <person name="Kuo A."/>
            <person name="Mondo S."/>
            <person name="Pangilinan J."/>
            <person name="Riley R."/>
            <person name="Labutti K."/>
            <person name="Andreopoulos B."/>
            <person name="Lipzen A."/>
            <person name="Chen C."/>
            <person name="Yanf M."/>
            <person name="Daum C."/>
            <person name="Ng V."/>
            <person name="Clum A."/>
            <person name="Steindorff A."/>
            <person name="Ohm R."/>
            <person name="Martin F."/>
            <person name="Silar P."/>
            <person name="Natvig D."/>
            <person name="Lalanne C."/>
            <person name="Gautier V."/>
            <person name="Ament-Velasquez S.L."/>
            <person name="Kruys A."/>
            <person name="Hutchinson M.I."/>
            <person name="Powell A.J."/>
            <person name="Barry K."/>
            <person name="Miller A.N."/>
            <person name="Grigoriev I.V."/>
            <person name="Debuchy R."/>
            <person name="Gladieux P."/>
            <person name="Thoren M.H."/>
            <person name="Johannesson H."/>
        </authorList>
    </citation>
    <scope>NUCLEOTIDE SEQUENCE</scope>
    <source>
        <strain evidence="3">PSN4</strain>
    </source>
</reference>
<dbReference type="GO" id="GO:0000307">
    <property type="term" value="C:cyclin-dependent protein kinase holoenzyme complex"/>
    <property type="evidence" value="ECO:0007669"/>
    <property type="project" value="TreeGrafter"/>
</dbReference>
<dbReference type="GO" id="GO:0016538">
    <property type="term" value="F:cyclin-dependent protein serine/threonine kinase regulator activity"/>
    <property type="evidence" value="ECO:0007669"/>
    <property type="project" value="TreeGrafter"/>
</dbReference>